<accession>A0AA35YDP3</accession>
<dbReference type="PANTHER" id="PTHR47718:SF12">
    <property type="entry name" value="PROTEIN FAR1-RELATED SEQUENCE"/>
    <property type="match status" value="1"/>
</dbReference>
<sequence>MNIDHSNISNYCSYLHSIINEQSLHDQSSSCMNIDHSNSSNSRYSFDFELSNTKTFKLDPYDKLIHKKPFKGLLFDSLYIGLDFYKTYGQESGFDVNMSSKKRYNDDVKRRRTSSKKNEFPVVSKFKNLRCSLMFYIYVFVEDHNHELVSQDKLHLLRINRTMDFLDESFVHTVGTCNIGASKDYNLVSNMNGDFDSRGMTAVDFKNFRRDLNSKIGVKDSQMVVDILTNRNLCFSNFSFEVQKDVDDHLTRLFWADDTSKANYKEFGDVLSFDATYQTKSNS</sequence>
<keyword evidence="2" id="KW-1185">Reference proteome</keyword>
<proteinExistence type="predicted"/>
<organism evidence="1 2">
    <name type="scientific">Lactuca saligna</name>
    <name type="common">Willowleaf lettuce</name>
    <dbReference type="NCBI Taxonomy" id="75948"/>
    <lineage>
        <taxon>Eukaryota</taxon>
        <taxon>Viridiplantae</taxon>
        <taxon>Streptophyta</taxon>
        <taxon>Embryophyta</taxon>
        <taxon>Tracheophyta</taxon>
        <taxon>Spermatophyta</taxon>
        <taxon>Magnoliopsida</taxon>
        <taxon>eudicotyledons</taxon>
        <taxon>Gunneridae</taxon>
        <taxon>Pentapetalae</taxon>
        <taxon>asterids</taxon>
        <taxon>campanulids</taxon>
        <taxon>Asterales</taxon>
        <taxon>Asteraceae</taxon>
        <taxon>Cichorioideae</taxon>
        <taxon>Cichorieae</taxon>
        <taxon>Lactucinae</taxon>
        <taxon>Lactuca</taxon>
    </lineage>
</organism>
<evidence type="ECO:0000313" key="2">
    <source>
        <dbReference type="Proteomes" id="UP001177003"/>
    </source>
</evidence>
<dbReference type="Proteomes" id="UP001177003">
    <property type="component" value="Chromosome 2"/>
</dbReference>
<dbReference type="PANTHER" id="PTHR47718">
    <property type="entry name" value="OS01G0519700 PROTEIN"/>
    <property type="match status" value="1"/>
</dbReference>
<protein>
    <recommendedName>
        <fullName evidence="3">Protein FAR1-RELATED SEQUENCE</fullName>
    </recommendedName>
</protein>
<gene>
    <name evidence="1" type="ORF">LSALG_LOCUS12435</name>
</gene>
<dbReference type="EMBL" id="OX465078">
    <property type="protein sequence ID" value="CAI9272192.1"/>
    <property type="molecule type" value="Genomic_DNA"/>
</dbReference>
<reference evidence="1" key="1">
    <citation type="submission" date="2023-04" db="EMBL/GenBank/DDBJ databases">
        <authorList>
            <person name="Vijverberg K."/>
            <person name="Xiong W."/>
            <person name="Schranz E."/>
        </authorList>
    </citation>
    <scope>NUCLEOTIDE SEQUENCE</scope>
</reference>
<evidence type="ECO:0008006" key="3">
    <source>
        <dbReference type="Google" id="ProtNLM"/>
    </source>
</evidence>
<name>A0AA35YDP3_LACSI</name>
<dbReference type="AlphaFoldDB" id="A0AA35YDP3"/>
<evidence type="ECO:0000313" key="1">
    <source>
        <dbReference type="EMBL" id="CAI9272192.1"/>
    </source>
</evidence>